<gene>
    <name evidence="1" type="ORF">DR980_15535</name>
</gene>
<evidence type="ECO:0008006" key="3">
    <source>
        <dbReference type="Google" id="ProtNLM"/>
    </source>
</evidence>
<organism evidence="1 2">
    <name type="scientific">Flavobacterium psychrolimnae</name>
    <dbReference type="NCBI Taxonomy" id="249351"/>
    <lineage>
        <taxon>Bacteria</taxon>
        <taxon>Pseudomonadati</taxon>
        <taxon>Bacteroidota</taxon>
        <taxon>Flavobacteriia</taxon>
        <taxon>Flavobacteriales</taxon>
        <taxon>Flavobacteriaceae</taxon>
        <taxon>Flavobacterium</taxon>
    </lineage>
</organism>
<dbReference type="OrthoDB" id="9854384at2"/>
<comment type="caution">
    <text evidence="1">The sequence shown here is derived from an EMBL/GenBank/DDBJ whole genome shotgun (WGS) entry which is preliminary data.</text>
</comment>
<proteinExistence type="predicted"/>
<dbReference type="RefSeq" id="WP_113637801.1">
    <property type="nucleotide sequence ID" value="NZ_QNUX01000018.1"/>
</dbReference>
<name>A0A366AVY7_9FLAO</name>
<accession>A0A366AVY7</accession>
<dbReference type="Proteomes" id="UP000253676">
    <property type="component" value="Unassembled WGS sequence"/>
</dbReference>
<dbReference type="PROSITE" id="PS51257">
    <property type="entry name" value="PROKAR_LIPOPROTEIN"/>
    <property type="match status" value="1"/>
</dbReference>
<dbReference type="EMBL" id="QNUX01000018">
    <property type="protein sequence ID" value="RBN49050.1"/>
    <property type="molecule type" value="Genomic_DNA"/>
</dbReference>
<evidence type="ECO:0000313" key="2">
    <source>
        <dbReference type="Proteomes" id="UP000253676"/>
    </source>
</evidence>
<protein>
    <recommendedName>
        <fullName evidence="3">Lipoprotein</fullName>
    </recommendedName>
</protein>
<evidence type="ECO:0000313" key="1">
    <source>
        <dbReference type="EMBL" id="RBN49050.1"/>
    </source>
</evidence>
<sequence>MIKNIIYCTLIILLTIGCAQKKYHLKKDLINSSNSISLDAYESKYETNRIKSRINSIGYNKISLDGKEYDITMFKSIVDTIKDDYSIEVDNSKKIVKIIRKR</sequence>
<dbReference type="AlphaFoldDB" id="A0A366AVY7"/>
<reference evidence="1 2" key="1">
    <citation type="submission" date="2018-07" db="EMBL/GenBank/DDBJ databases">
        <title>Complete genome sequence of Flavobacterium psychrolimnae LMG 22018.</title>
        <authorList>
            <person name="Kim D.-U."/>
        </authorList>
    </citation>
    <scope>NUCLEOTIDE SEQUENCE [LARGE SCALE GENOMIC DNA]</scope>
    <source>
        <strain evidence="1 2">LMG 22018</strain>
    </source>
</reference>
<keyword evidence="2" id="KW-1185">Reference proteome</keyword>